<dbReference type="InterPro" id="IPR006311">
    <property type="entry name" value="TAT_signal"/>
</dbReference>
<comment type="caution">
    <text evidence="1">The sequence shown here is derived from an EMBL/GenBank/DDBJ whole genome shotgun (WGS) entry which is preliminary data.</text>
</comment>
<evidence type="ECO:0008006" key="3">
    <source>
        <dbReference type="Google" id="ProtNLM"/>
    </source>
</evidence>
<protein>
    <recommendedName>
        <fullName evidence="3">Glycosyl hydrolases family 39</fullName>
    </recommendedName>
</protein>
<dbReference type="Gene3D" id="3.20.20.80">
    <property type="entry name" value="Glycosidases"/>
    <property type="match status" value="1"/>
</dbReference>
<dbReference type="RefSeq" id="WP_203663797.1">
    <property type="nucleotide sequence ID" value="NZ_BAAAZM010000022.1"/>
</dbReference>
<reference evidence="1" key="1">
    <citation type="submission" date="2021-01" db="EMBL/GenBank/DDBJ databases">
        <title>Whole genome shotgun sequence of Actinocatenispora rupis NBRC 107355.</title>
        <authorList>
            <person name="Komaki H."/>
            <person name="Tamura T."/>
        </authorList>
    </citation>
    <scope>NUCLEOTIDE SEQUENCE</scope>
    <source>
        <strain evidence="1">NBRC 107355</strain>
    </source>
</reference>
<gene>
    <name evidence="1" type="ORF">Aru02nite_63520</name>
</gene>
<organism evidence="1 2">
    <name type="scientific">Actinocatenispora rupis</name>
    <dbReference type="NCBI Taxonomy" id="519421"/>
    <lineage>
        <taxon>Bacteria</taxon>
        <taxon>Bacillati</taxon>
        <taxon>Actinomycetota</taxon>
        <taxon>Actinomycetes</taxon>
        <taxon>Micromonosporales</taxon>
        <taxon>Micromonosporaceae</taxon>
        <taxon>Actinocatenispora</taxon>
    </lineage>
</organism>
<keyword evidence="2" id="KW-1185">Reference proteome</keyword>
<evidence type="ECO:0000313" key="1">
    <source>
        <dbReference type="EMBL" id="GID15463.1"/>
    </source>
</evidence>
<name>A0A8J3JGG0_9ACTN</name>
<sequence>MASSANPGDAPNLSRRRLFAGAAAIGAAAAVTARLSAPAAAAPAVTEPSAAAAPASLFGNFLGTCQAGGAIADRPLVGGMSWTREDVYWSGVEPTKGAFDPAYLDSYQAMVAKVQSAGANVLPILDYTANWAVRRDAYSWEEGGRSYTIGPVVSETTNAFDRRVTIVDTATGATVTDAVQTIDKSKCPPADVADWEAYVEKVVSELTRAPYDVRYFEIWNEAHWDSGFWYGGLDDYLTTIHLPAAKIIQKYGAKVVYGGWVCGVNVNEWLDLLDRHDAWWSVDVMDMHYNPLPAMDHVLTESRHRRRDIAVWQDEIGYTNQTAFVPNTYAKAFHWALSNGLADDPDRFKLFWFAWHAYNDPNDPSYDMCVLSSDELSPIGRCLQTLGTLLGGTDVRTYGRFRTSPALSPQLDERASAAEAFQVGDDTIVLAVHLARQGPSNIYWDFSSGLTALHLNQFDHTVSVSFPGVATSATVSRVDIYGNSQRLDWAPGSDGRAATVLVPVRDAADDARATNGNAEVRTFYVVVRR</sequence>
<dbReference type="EMBL" id="BOMB01000043">
    <property type="protein sequence ID" value="GID15463.1"/>
    <property type="molecule type" value="Genomic_DNA"/>
</dbReference>
<evidence type="ECO:0000313" key="2">
    <source>
        <dbReference type="Proteomes" id="UP000612808"/>
    </source>
</evidence>
<dbReference type="InterPro" id="IPR017853">
    <property type="entry name" value="GH"/>
</dbReference>
<dbReference type="SUPFAM" id="SSF51445">
    <property type="entry name" value="(Trans)glycosidases"/>
    <property type="match status" value="1"/>
</dbReference>
<dbReference type="Proteomes" id="UP000612808">
    <property type="component" value="Unassembled WGS sequence"/>
</dbReference>
<dbReference type="AlphaFoldDB" id="A0A8J3JGG0"/>
<proteinExistence type="predicted"/>
<accession>A0A8J3JGG0</accession>
<dbReference type="PROSITE" id="PS51318">
    <property type="entry name" value="TAT"/>
    <property type="match status" value="1"/>
</dbReference>